<reference evidence="3" key="1">
    <citation type="journal article" date="2012" name="Proc. Natl. Acad. Sci. U.S.A.">
        <title>Genome sequence of the button mushroom Agaricus bisporus reveals mechanisms governing adaptation to a humic-rich ecological niche.</title>
        <authorList>
            <person name="Morin E."/>
            <person name="Kohler A."/>
            <person name="Baker A.R."/>
            <person name="Foulongne-Oriol M."/>
            <person name="Lombard V."/>
            <person name="Nagy L.G."/>
            <person name="Ohm R.A."/>
            <person name="Patyshakuliyeva A."/>
            <person name="Brun A."/>
            <person name="Aerts A.L."/>
            <person name="Bailey A.M."/>
            <person name="Billette C."/>
            <person name="Coutinho P.M."/>
            <person name="Deakin G."/>
            <person name="Doddapaneni H."/>
            <person name="Floudas D."/>
            <person name="Grimwood J."/>
            <person name="Hilden K."/>
            <person name="Kuees U."/>
            <person name="LaButti K.M."/>
            <person name="Lapidus A."/>
            <person name="Lindquist E.A."/>
            <person name="Lucas S.M."/>
            <person name="Murat C."/>
            <person name="Riley R.W."/>
            <person name="Salamov A.A."/>
            <person name="Schmutz J."/>
            <person name="Subramanian V."/>
            <person name="Woesten H.A.B."/>
            <person name="Xu J."/>
            <person name="Eastwood D.C."/>
            <person name="Foster G.D."/>
            <person name="Sonnenberg A.S."/>
            <person name="Cullen D."/>
            <person name="de Vries R.P."/>
            <person name="Lundell T."/>
            <person name="Hibbett D.S."/>
            <person name="Henrissat B."/>
            <person name="Burton K.S."/>
            <person name="Kerrigan R.W."/>
            <person name="Challen M.P."/>
            <person name="Grigoriev I.V."/>
            <person name="Martin F."/>
        </authorList>
    </citation>
    <scope>NUCLEOTIDE SEQUENCE [LARGE SCALE GENOMIC DNA]</scope>
    <source>
        <strain evidence="3">JB137-S8 / ATCC MYA-4627 / FGSC 10392</strain>
    </source>
</reference>
<dbReference type="OMA" id="WIMSIMS"/>
<dbReference type="HOGENOM" id="CLU_573585_0_0_1"/>
<accession>K5XPA4</accession>
<sequence length="479" mass="55855">MSPTSTETSSRMLCGCQCKGHWFTVEARKDDPDFIYEDIERLNEVIDHFRILKAQRLRQFNKIHSSMRNLPNEILLSIFEQYCSLVGPRKRPVLTLGAVSAHWRDLVENSSQLWTRFDLVLSDEMLPGAASLLEMYREYNGSSFESIQLDFRMFSAGRQCKERRNPIQRLVQSIKTLETFPRIKLHQPPVDLLRILNNDLNVPEVHLSNPPHLVTGEKTIPRFSFPWLTLTTLKLCQIQVDVCTNLLLGCPNLVDFSSNDPLLATDECIRPTSDHARAISFPKLRHLSWYHAWRLWDDNLLSFYRFPALEYLDWHGDGYDHSLNLFHSFIISLPQSCRTIQISAGKENNITMKLQILQSIKNHPIDKLICSHFDILSLHIILERLKDSTFIPSLNFFKWEQGVGCDTYESDRIFKLTRLFKDVMRCRHEMGVVGFRMEIDGLRTRVPYNKHEVHKIMEESGFDIDIAEDGRWIMSIMSL</sequence>
<evidence type="ECO:0000259" key="1">
    <source>
        <dbReference type="Pfam" id="PF12937"/>
    </source>
</evidence>
<dbReference type="InParanoid" id="K5XPA4"/>
<gene>
    <name evidence="2" type="ORF">AGABI1DRAFT_131346</name>
</gene>
<evidence type="ECO:0000313" key="3">
    <source>
        <dbReference type="Proteomes" id="UP000008493"/>
    </source>
</evidence>
<name>K5XPA4_AGABU</name>
<dbReference type="InterPro" id="IPR001810">
    <property type="entry name" value="F-box_dom"/>
</dbReference>
<dbReference type="GeneID" id="18827418"/>
<evidence type="ECO:0000313" key="2">
    <source>
        <dbReference type="EMBL" id="EKM76525.1"/>
    </source>
</evidence>
<dbReference type="Gene3D" id="3.80.10.10">
    <property type="entry name" value="Ribonuclease Inhibitor"/>
    <property type="match status" value="1"/>
</dbReference>
<proteinExistence type="predicted"/>
<dbReference type="EMBL" id="JH971402">
    <property type="protein sequence ID" value="EKM76525.1"/>
    <property type="molecule type" value="Genomic_DNA"/>
</dbReference>
<dbReference type="AlphaFoldDB" id="K5XPA4"/>
<dbReference type="Proteomes" id="UP000008493">
    <property type="component" value="Unassembled WGS sequence"/>
</dbReference>
<feature type="domain" description="F-box" evidence="1">
    <location>
        <begin position="68"/>
        <end position="119"/>
    </location>
</feature>
<dbReference type="OrthoDB" id="2979537at2759"/>
<protein>
    <recommendedName>
        <fullName evidence="1">F-box domain-containing protein</fullName>
    </recommendedName>
</protein>
<dbReference type="Pfam" id="PF12937">
    <property type="entry name" value="F-box-like"/>
    <property type="match status" value="1"/>
</dbReference>
<dbReference type="RefSeq" id="XP_007332960.1">
    <property type="nucleotide sequence ID" value="XM_007332898.1"/>
</dbReference>
<organism evidence="2 3">
    <name type="scientific">Agaricus bisporus var. burnettii (strain JB137-S8 / ATCC MYA-4627 / FGSC 10392)</name>
    <name type="common">White button mushroom</name>
    <dbReference type="NCBI Taxonomy" id="597362"/>
    <lineage>
        <taxon>Eukaryota</taxon>
        <taxon>Fungi</taxon>
        <taxon>Dikarya</taxon>
        <taxon>Basidiomycota</taxon>
        <taxon>Agaricomycotina</taxon>
        <taxon>Agaricomycetes</taxon>
        <taxon>Agaricomycetidae</taxon>
        <taxon>Agaricales</taxon>
        <taxon>Agaricineae</taxon>
        <taxon>Agaricaceae</taxon>
        <taxon>Agaricus</taxon>
    </lineage>
</organism>
<keyword evidence="3" id="KW-1185">Reference proteome</keyword>
<dbReference type="KEGG" id="abp:AGABI1DRAFT131346"/>
<dbReference type="Gene3D" id="1.20.1280.50">
    <property type="match status" value="1"/>
</dbReference>
<dbReference type="InterPro" id="IPR032675">
    <property type="entry name" value="LRR_dom_sf"/>
</dbReference>